<protein>
    <submittedName>
        <fullName evidence="1">Dot/Icm secretion system substrate</fullName>
    </submittedName>
</protein>
<organism evidence="1 2">
    <name type="scientific">Piscirickettsia salmonis</name>
    <dbReference type="NCBI Taxonomy" id="1238"/>
    <lineage>
        <taxon>Bacteria</taxon>
        <taxon>Pseudomonadati</taxon>
        <taxon>Pseudomonadota</taxon>
        <taxon>Gammaproteobacteria</taxon>
        <taxon>Thiotrichales</taxon>
        <taxon>Piscirickettsiaceae</taxon>
        <taxon>Piscirickettsia</taxon>
    </lineage>
</organism>
<accession>A0A1L6TE91</accession>
<gene>
    <name evidence="1" type="ORF">KU39_2594</name>
</gene>
<dbReference type="AlphaFoldDB" id="A0A1L6TE91"/>
<name>A0A1L6TE91_PISSA</name>
<dbReference type="EMBL" id="CP012508">
    <property type="protein sequence ID" value="ALB23770.1"/>
    <property type="molecule type" value="Genomic_DNA"/>
</dbReference>
<dbReference type="OrthoDB" id="5653025at2"/>
<sequence>MPRQNVVVLSLDFDGCIGTVVENGDQVQVGRSFVRYLAWEIAQFDKAVLMVGSARQSPEVDKYNAEYRGKKWAKHCFLFMENLSVVLGVELDRFLLADIYHGREDGSSFKAKASWGYKFRPGWDFDEKKVSILYAQIHRAALQNPGANIEFKFYDDRLDILGRLRLFFEDNPDLMPSNVRLSLYQSYGSAPAPDGWYYQVQGRGHVDQFYKQTVASFGKKTQQLQSQASALPRLLREIAPQLSELKETQLTHCNRLQDLCFLVSIRQKGGVLNPANATSSADVLVSFLNLPRNYFLRRAICPQGEKVRVRDIRHFALHGHEIDYARVQSGYRLSGQAREEEKHFALTENKYPEQPLLVFRDFLVAQDEGQYQRDSALAGPDHGFE</sequence>
<evidence type="ECO:0000313" key="2">
    <source>
        <dbReference type="Proteomes" id="UP000029558"/>
    </source>
</evidence>
<proteinExistence type="predicted"/>
<dbReference type="RefSeq" id="WP_017377099.1">
    <property type="nucleotide sequence ID" value="NZ_CP012508.1"/>
</dbReference>
<dbReference type="Proteomes" id="UP000029558">
    <property type="component" value="Chromosome"/>
</dbReference>
<evidence type="ECO:0000313" key="1">
    <source>
        <dbReference type="EMBL" id="ALB23770.1"/>
    </source>
</evidence>
<reference evidence="1 2" key="1">
    <citation type="journal article" date="2014" name="Genome Announc.">
        <title>Comparative Genome Analysis of Two Isolates of the Fish Pathogen Piscirickettsia salmonis from Different Hosts Reveals Major Differences in Virulence-Associated Secretion Systems.</title>
        <authorList>
            <person name="Bohle H."/>
            <person name="Henriquez P."/>
            <person name="Grothusen H."/>
            <person name="Navas E."/>
            <person name="Sandoval A."/>
            <person name="Bustamante F."/>
            <person name="Bustos P."/>
            <person name="Mancilla M."/>
        </authorList>
    </citation>
    <scope>NUCLEOTIDE SEQUENCE [LARGE SCALE GENOMIC DNA]</scope>
    <source>
        <strain evidence="2">B1-32597</strain>
    </source>
</reference>